<evidence type="ECO:0000256" key="5">
    <source>
        <dbReference type="ARBA" id="ARBA00022692"/>
    </source>
</evidence>
<keyword evidence="6 17" id="KW-1133">Transmembrane helix</keyword>
<feature type="transmembrane region" description="Helical" evidence="17">
    <location>
        <begin position="158"/>
        <end position="188"/>
    </location>
</feature>
<keyword evidence="4" id="KW-1003">Cell membrane</keyword>
<evidence type="ECO:0000256" key="1">
    <source>
        <dbReference type="ARBA" id="ARBA00004309"/>
    </source>
</evidence>
<gene>
    <name evidence="19" type="ORF">V1264_021523</name>
</gene>
<feature type="region of interest" description="Disordered" evidence="16">
    <location>
        <begin position="444"/>
        <end position="475"/>
    </location>
</feature>
<evidence type="ECO:0000259" key="18">
    <source>
        <dbReference type="PROSITE" id="PS50262"/>
    </source>
</evidence>
<reference evidence="19 20" key="1">
    <citation type="submission" date="2024-02" db="EMBL/GenBank/DDBJ databases">
        <title>Chromosome-scale genome assembly of the rough periwinkle Littorina saxatilis.</title>
        <authorList>
            <person name="De Jode A."/>
            <person name="Faria R."/>
            <person name="Formenti G."/>
            <person name="Sims Y."/>
            <person name="Smith T.P."/>
            <person name="Tracey A."/>
            <person name="Wood J.M.D."/>
            <person name="Zagrodzka Z.B."/>
            <person name="Johannesson K."/>
            <person name="Butlin R.K."/>
            <person name="Leder E.H."/>
        </authorList>
    </citation>
    <scope>NUCLEOTIDE SEQUENCE [LARGE SCALE GENOMIC DNA]</scope>
    <source>
        <strain evidence="19">Snail1</strain>
        <tissue evidence="19">Muscle</tissue>
    </source>
</reference>
<dbReference type="GO" id="GO:0004930">
    <property type="term" value="F:G protein-coupled receptor activity"/>
    <property type="evidence" value="ECO:0007669"/>
    <property type="project" value="UniProtKB-KW"/>
</dbReference>
<evidence type="ECO:0000256" key="13">
    <source>
        <dbReference type="ARBA" id="ARBA00023224"/>
    </source>
</evidence>
<dbReference type="InterPro" id="IPR000276">
    <property type="entry name" value="GPCR_Rhodpsn"/>
</dbReference>
<dbReference type="AlphaFoldDB" id="A0AAN9AIB8"/>
<feature type="transmembrane region" description="Helical" evidence="17">
    <location>
        <begin position="363"/>
        <end position="390"/>
    </location>
</feature>
<evidence type="ECO:0000256" key="3">
    <source>
        <dbReference type="ARBA" id="ARBA00022473"/>
    </source>
</evidence>
<keyword evidence="13 15" id="KW-0807">Transducer</keyword>
<keyword evidence="5 15" id="KW-0812">Transmembrane</keyword>
<dbReference type="Pfam" id="PF00001">
    <property type="entry name" value="7tm_1"/>
    <property type="match status" value="1"/>
</dbReference>
<feature type="compositionally biased region" description="Low complexity" evidence="16">
    <location>
        <begin position="515"/>
        <end position="528"/>
    </location>
</feature>
<feature type="transmembrane region" description="Helical" evidence="17">
    <location>
        <begin position="256"/>
        <end position="284"/>
    </location>
</feature>
<protein>
    <recommendedName>
        <fullName evidence="18">G-protein coupled receptors family 1 profile domain-containing protein</fullName>
    </recommendedName>
</protein>
<evidence type="ECO:0000256" key="9">
    <source>
        <dbReference type="ARBA" id="ARBA00023136"/>
    </source>
</evidence>
<evidence type="ECO:0000256" key="8">
    <source>
        <dbReference type="ARBA" id="ARBA00023069"/>
    </source>
</evidence>
<dbReference type="PRINTS" id="PR00237">
    <property type="entry name" value="GPCRRHODOPSN"/>
</dbReference>
<evidence type="ECO:0000313" key="20">
    <source>
        <dbReference type="Proteomes" id="UP001374579"/>
    </source>
</evidence>
<sequence length="541" mass="58904">MYASETIFVKVKMYSDKTVEEQQNMTMDEWNSSLSHWATGDDGFPELQIPLHHIPSSNVTHPCGKVLTAAATQNGGGCWTEEPETVMTTAEVTILATILVTVFTCSVVANALVCVVFSKRRSSLSLSNCFLANLTLCNVLFTLLVMPFAFVSLVSRTWLFGAVLCQCTGLAINLLVSASIFTLAVISLDRYCAVVTPLHYTMRMTRRRCWAFIGGIWVASAVVSFPPVVGWNGFKFHVNKMICTVDWASPDPVDRYYTLFLVSLSFVLPLVAMLWTYSCIFRAARDNSERTRRSSIVPSAGGGGGGGGGSLCGGGGCGDGDLSQSTPINKRRRSSSVPIIRRLSQTSHRSSSLLQRREEWKTAVTSFLILFSFMLCWLPYFIVICIRSLAPELQLHPVMSTISSVAAMFGCACNPLVYVFRSKATRQDLKVILTRRRTFRNETVHGSAVRRGGSMRSERGEGGGSGGVGGGQGRGGVVEREKGSVFWHEDMFSQFGECHSIQEESSEPAGTDNVSSGTTTHSGSITATPSSLRASPSLQRC</sequence>
<feature type="transmembrane region" description="Helical" evidence="17">
    <location>
        <begin position="402"/>
        <end position="420"/>
    </location>
</feature>
<dbReference type="EMBL" id="JBAMIC010004070">
    <property type="protein sequence ID" value="KAK7087476.1"/>
    <property type="molecule type" value="Genomic_DNA"/>
</dbReference>
<keyword evidence="12" id="KW-0325">Glycoprotein</keyword>
<dbReference type="SUPFAM" id="SSF81321">
    <property type="entry name" value="Family A G protein-coupled receptor-like"/>
    <property type="match status" value="1"/>
</dbReference>
<evidence type="ECO:0000256" key="12">
    <source>
        <dbReference type="ARBA" id="ARBA00023180"/>
    </source>
</evidence>
<organism evidence="19 20">
    <name type="scientific">Littorina saxatilis</name>
    <dbReference type="NCBI Taxonomy" id="31220"/>
    <lineage>
        <taxon>Eukaryota</taxon>
        <taxon>Metazoa</taxon>
        <taxon>Spiralia</taxon>
        <taxon>Lophotrochozoa</taxon>
        <taxon>Mollusca</taxon>
        <taxon>Gastropoda</taxon>
        <taxon>Caenogastropoda</taxon>
        <taxon>Littorinimorpha</taxon>
        <taxon>Littorinoidea</taxon>
        <taxon>Littorinidae</taxon>
        <taxon>Littorina</taxon>
    </lineage>
</organism>
<proteinExistence type="inferred from homology"/>
<dbReference type="InterPro" id="IPR017452">
    <property type="entry name" value="GPCR_Rhodpsn_7TM"/>
</dbReference>
<evidence type="ECO:0000256" key="17">
    <source>
        <dbReference type="SAM" id="Phobius"/>
    </source>
</evidence>
<evidence type="ECO:0000256" key="7">
    <source>
        <dbReference type="ARBA" id="ARBA00023040"/>
    </source>
</evidence>
<dbReference type="PROSITE" id="PS50262">
    <property type="entry name" value="G_PROTEIN_RECEP_F1_2"/>
    <property type="match status" value="1"/>
</dbReference>
<dbReference type="PROSITE" id="PS00237">
    <property type="entry name" value="G_PROTEIN_RECEP_F1_1"/>
    <property type="match status" value="1"/>
</dbReference>
<dbReference type="GO" id="GO:0005768">
    <property type="term" value="C:endosome"/>
    <property type="evidence" value="ECO:0007669"/>
    <property type="project" value="TreeGrafter"/>
</dbReference>
<evidence type="ECO:0000256" key="14">
    <source>
        <dbReference type="ARBA" id="ARBA00023273"/>
    </source>
</evidence>
<keyword evidence="7 15" id="KW-0297">G-protein coupled receptor</keyword>
<keyword evidence="8" id="KW-0969">Cilium</keyword>
<evidence type="ECO:0000256" key="6">
    <source>
        <dbReference type="ARBA" id="ARBA00022989"/>
    </source>
</evidence>
<evidence type="ECO:0000256" key="11">
    <source>
        <dbReference type="ARBA" id="ARBA00023170"/>
    </source>
</evidence>
<dbReference type="Gene3D" id="1.20.1070.10">
    <property type="entry name" value="Rhodopsin 7-helix transmembrane proteins"/>
    <property type="match status" value="1"/>
</dbReference>
<name>A0AAN9AIB8_9CAEN</name>
<evidence type="ECO:0000256" key="2">
    <source>
        <dbReference type="ARBA" id="ARBA00004651"/>
    </source>
</evidence>
<keyword evidence="10" id="KW-1015">Disulfide bond</keyword>
<feature type="compositionally biased region" description="Polar residues" evidence="16">
    <location>
        <begin position="529"/>
        <end position="541"/>
    </location>
</feature>
<dbReference type="CDD" id="cd00637">
    <property type="entry name" value="7tm_classA_rhodopsin-like"/>
    <property type="match status" value="1"/>
</dbReference>
<comment type="subcellular location">
    <subcellularLocation>
        <location evidence="2">Cell membrane</location>
        <topology evidence="2">Multi-pass membrane protein</topology>
    </subcellularLocation>
    <subcellularLocation>
        <location evidence="1">Cell projection</location>
        <location evidence="1">Cilium membrane</location>
    </subcellularLocation>
</comment>
<evidence type="ECO:0000256" key="15">
    <source>
        <dbReference type="RuleBase" id="RU000688"/>
    </source>
</evidence>
<dbReference type="GO" id="GO:0060170">
    <property type="term" value="C:ciliary membrane"/>
    <property type="evidence" value="ECO:0007669"/>
    <property type="project" value="UniProtKB-SubCell"/>
</dbReference>
<feature type="transmembrane region" description="Helical" evidence="17">
    <location>
        <begin position="209"/>
        <end position="229"/>
    </location>
</feature>
<keyword evidence="14" id="KW-0966">Cell projection</keyword>
<dbReference type="Proteomes" id="UP001374579">
    <property type="component" value="Unassembled WGS sequence"/>
</dbReference>
<accession>A0AAN9AIB8</accession>
<comment type="similarity">
    <text evidence="15">Belongs to the G-protein coupled receptor 1 family.</text>
</comment>
<feature type="domain" description="G-protein coupled receptors family 1 profile" evidence="18">
    <location>
        <begin position="109"/>
        <end position="418"/>
    </location>
</feature>
<keyword evidence="20" id="KW-1185">Reference proteome</keyword>
<comment type="caution">
    <text evidence="19">The sequence shown here is derived from an EMBL/GenBank/DDBJ whole genome shotgun (WGS) entry which is preliminary data.</text>
</comment>
<keyword evidence="3" id="KW-0217">Developmental protein</keyword>
<keyword evidence="9 17" id="KW-0472">Membrane</keyword>
<feature type="compositionally biased region" description="Gly residues" evidence="16">
    <location>
        <begin position="462"/>
        <end position="475"/>
    </location>
</feature>
<evidence type="ECO:0000256" key="4">
    <source>
        <dbReference type="ARBA" id="ARBA00022475"/>
    </source>
</evidence>
<dbReference type="PANTHER" id="PTHR22752">
    <property type="entry name" value="G PROTEIN-COUPLED RECEPTOR"/>
    <property type="match status" value="1"/>
</dbReference>
<feature type="transmembrane region" description="Helical" evidence="17">
    <location>
        <begin position="130"/>
        <end position="152"/>
    </location>
</feature>
<evidence type="ECO:0000256" key="16">
    <source>
        <dbReference type="SAM" id="MobiDB-lite"/>
    </source>
</evidence>
<evidence type="ECO:0000256" key="10">
    <source>
        <dbReference type="ARBA" id="ARBA00023157"/>
    </source>
</evidence>
<feature type="transmembrane region" description="Helical" evidence="17">
    <location>
        <begin position="94"/>
        <end position="118"/>
    </location>
</feature>
<keyword evidence="11 15" id="KW-0675">Receptor</keyword>
<evidence type="ECO:0000313" key="19">
    <source>
        <dbReference type="EMBL" id="KAK7087476.1"/>
    </source>
</evidence>
<feature type="region of interest" description="Disordered" evidence="16">
    <location>
        <begin position="500"/>
        <end position="541"/>
    </location>
</feature>
<dbReference type="PANTHER" id="PTHR22752:SF10">
    <property type="entry name" value="G-PROTEIN COUPLED RECEPTOR 161"/>
    <property type="match status" value="1"/>
</dbReference>